<dbReference type="Gene3D" id="1.25.40.420">
    <property type="match status" value="1"/>
</dbReference>
<dbReference type="SUPFAM" id="SSF101898">
    <property type="entry name" value="NHL repeat"/>
    <property type="match status" value="1"/>
</dbReference>
<evidence type="ECO:0000256" key="4">
    <source>
        <dbReference type="SAM" id="MobiDB-lite"/>
    </source>
</evidence>
<dbReference type="CDD" id="cd18186">
    <property type="entry name" value="BTB_POZ_ZBTB_KLHL-like"/>
    <property type="match status" value="1"/>
</dbReference>
<dbReference type="Proteomes" id="UP001642484">
    <property type="component" value="Unassembled WGS sequence"/>
</dbReference>
<feature type="region of interest" description="Disordered" evidence="4">
    <location>
        <begin position="556"/>
        <end position="580"/>
    </location>
</feature>
<keyword evidence="1" id="KW-0880">Kelch repeat</keyword>
<gene>
    <name evidence="6" type="ORF">CCMP2556_LOCUS40968</name>
</gene>
<dbReference type="Gene3D" id="1.10.238.10">
    <property type="entry name" value="EF-hand"/>
    <property type="match status" value="2"/>
</dbReference>
<dbReference type="SUPFAM" id="SSF54695">
    <property type="entry name" value="POZ domain"/>
    <property type="match status" value="1"/>
</dbReference>
<feature type="domain" description="BTB" evidence="5">
    <location>
        <begin position="28"/>
        <end position="99"/>
    </location>
</feature>
<feature type="compositionally biased region" description="Low complexity" evidence="4">
    <location>
        <begin position="562"/>
        <end position="571"/>
    </location>
</feature>
<sequence>MKLYPNLADHQVSLLQQLQDFRSNEFRCDVTLRSRDGRLHHGHVLVLSAASSVLKAMLCGDFHESQLVKSGEAENIDASGGAVAAFLDYIYGKEACIDTTDDQVELLKLASSYGLPNLTACLAAEWQASLDSASALKLLPHVWTHSECCNLAKSCEQQILGDFAQCVESEDFVHLTVGQLGSNLQRHDLHVAREETVLQGVFKWVSASTAERACHLELLLQNIDFPSMSVANLKRLSRFSQSAGASGPGLSRAVNDALRLHRKRQADGSSEKHQPKRRCLKHWCPDLGADGDSACQPVTPPVYGLGFCWHDGALYIAVLSSKRVLRCRPGESECQIVAGVGAAVNGHNQLHSPIDVAVSPSGDVFVLNMEARDRRSLLKFSNGHGEVLLQTPGLTRVDCSANGVLYVVDNDGTKVQRVDGSVLTPVLDSSELPEDQRFIASQLFVTSEETVYLSDLRGKRVLRFSPGSPQPTTVGNFQQEGAVRLAGLFVTESRKIYVADLARKRIWVLNEGETTSTQLDLVQRRQRQSVSQRTQRFDAETLLEQSDIYRSRRSQMASMDESSWSPSSACSPHGALHDAPEAGRGAAEIEGSSAEELGRGWLPELEGTMSDEDLQPEAPVCNHEQTACRPVSSLAQSAKAFMEKRRQVEEAESSAALEWQQFILKKTSVVEEPEVAEETPKAHRVAPLSIAELYQLCNQVSKTLLIPITEVKSCFDDFCTLDLDGSFSLSADEFERAVRKSCKITEDEPLPQNLALKYSQMDADGNRVVDFKEYVRWSQGASWSEQLLVRDERDREARKLARQHGIHLLDVERLRRVFDRHSSQTDRVITQDRFGHVIRSILKVTDPSDVPSSRLERYWREIDLDASGTVDFEESSGGTVDLAHTPRSAKA</sequence>
<evidence type="ECO:0000256" key="2">
    <source>
        <dbReference type="ARBA" id="ARBA00022737"/>
    </source>
</evidence>
<dbReference type="InterPro" id="IPR018247">
    <property type="entry name" value="EF_Hand_1_Ca_BS"/>
</dbReference>
<dbReference type="InterPro" id="IPR000210">
    <property type="entry name" value="BTB/POZ_dom"/>
</dbReference>
<evidence type="ECO:0000256" key="1">
    <source>
        <dbReference type="ARBA" id="ARBA00022441"/>
    </source>
</evidence>
<dbReference type="Gene3D" id="3.30.710.10">
    <property type="entry name" value="Potassium Channel Kv1.1, Chain A"/>
    <property type="match status" value="1"/>
</dbReference>
<comment type="caution">
    <text evidence="6">The sequence shown here is derived from an EMBL/GenBank/DDBJ whole genome shotgun (WGS) entry which is preliminary data.</text>
</comment>
<evidence type="ECO:0000313" key="6">
    <source>
        <dbReference type="EMBL" id="CAK9084162.1"/>
    </source>
</evidence>
<dbReference type="PANTHER" id="PTHR24412:SF419">
    <property type="entry name" value="KELCH-LIKE PROTEIN 20"/>
    <property type="match status" value="1"/>
</dbReference>
<dbReference type="InterPro" id="IPR011333">
    <property type="entry name" value="SKP1/BTB/POZ_sf"/>
</dbReference>
<evidence type="ECO:0000256" key="3">
    <source>
        <dbReference type="ARBA" id="ARBA00022837"/>
    </source>
</evidence>
<protein>
    <recommendedName>
        <fullName evidence="5">BTB domain-containing protein</fullName>
    </recommendedName>
</protein>
<reference evidence="6 7" key="1">
    <citation type="submission" date="2024-02" db="EMBL/GenBank/DDBJ databases">
        <authorList>
            <person name="Chen Y."/>
            <person name="Shah S."/>
            <person name="Dougan E. K."/>
            <person name="Thang M."/>
            <person name="Chan C."/>
        </authorList>
    </citation>
    <scope>NUCLEOTIDE SEQUENCE [LARGE SCALE GENOMIC DNA]</scope>
</reference>
<dbReference type="InterPro" id="IPR011992">
    <property type="entry name" value="EF-hand-dom_pair"/>
</dbReference>
<accession>A0ABP0Q7E1</accession>
<dbReference type="PROSITE" id="PS50097">
    <property type="entry name" value="BTB"/>
    <property type="match status" value="1"/>
</dbReference>
<dbReference type="Pfam" id="PF07707">
    <property type="entry name" value="BACK"/>
    <property type="match status" value="1"/>
</dbReference>
<name>A0ABP0Q7E1_9DINO</name>
<dbReference type="SMART" id="SM00875">
    <property type="entry name" value="BACK"/>
    <property type="match status" value="1"/>
</dbReference>
<dbReference type="SUPFAM" id="SSF47473">
    <property type="entry name" value="EF-hand"/>
    <property type="match status" value="1"/>
</dbReference>
<dbReference type="Pfam" id="PF00651">
    <property type="entry name" value="BTB"/>
    <property type="match status" value="1"/>
</dbReference>
<dbReference type="EMBL" id="CAXAMN010024140">
    <property type="protein sequence ID" value="CAK9084162.1"/>
    <property type="molecule type" value="Genomic_DNA"/>
</dbReference>
<dbReference type="SMART" id="SM00225">
    <property type="entry name" value="BTB"/>
    <property type="match status" value="1"/>
</dbReference>
<dbReference type="PANTHER" id="PTHR24412">
    <property type="entry name" value="KELCH PROTEIN"/>
    <property type="match status" value="1"/>
</dbReference>
<keyword evidence="2" id="KW-0677">Repeat</keyword>
<feature type="region of interest" description="Disordered" evidence="4">
    <location>
        <begin position="870"/>
        <end position="891"/>
    </location>
</feature>
<evidence type="ECO:0000259" key="5">
    <source>
        <dbReference type="PROSITE" id="PS50097"/>
    </source>
</evidence>
<dbReference type="PROSITE" id="PS00018">
    <property type="entry name" value="EF_HAND_1"/>
    <property type="match status" value="1"/>
</dbReference>
<dbReference type="InterPro" id="IPR011042">
    <property type="entry name" value="6-blade_b-propeller_TolB-like"/>
</dbReference>
<organism evidence="6 7">
    <name type="scientific">Durusdinium trenchii</name>
    <dbReference type="NCBI Taxonomy" id="1381693"/>
    <lineage>
        <taxon>Eukaryota</taxon>
        <taxon>Sar</taxon>
        <taxon>Alveolata</taxon>
        <taxon>Dinophyceae</taxon>
        <taxon>Suessiales</taxon>
        <taxon>Symbiodiniaceae</taxon>
        <taxon>Durusdinium</taxon>
    </lineage>
</organism>
<keyword evidence="3" id="KW-0106">Calcium</keyword>
<keyword evidence="7" id="KW-1185">Reference proteome</keyword>
<evidence type="ECO:0000313" key="7">
    <source>
        <dbReference type="Proteomes" id="UP001642484"/>
    </source>
</evidence>
<proteinExistence type="predicted"/>
<dbReference type="Gene3D" id="2.120.10.30">
    <property type="entry name" value="TolB, C-terminal domain"/>
    <property type="match status" value="1"/>
</dbReference>
<dbReference type="InterPro" id="IPR011705">
    <property type="entry name" value="BACK"/>
</dbReference>